<gene>
    <name evidence="2" type="ORF">NKR19_g2985</name>
</gene>
<organism evidence="2 3">
    <name type="scientific">Coniochaeta hoffmannii</name>
    <dbReference type="NCBI Taxonomy" id="91930"/>
    <lineage>
        <taxon>Eukaryota</taxon>
        <taxon>Fungi</taxon>
        <taxon>Dikarya</taxon>
        <taxon>Ascomycota</taxon>
        <taxon>Pezizomycotina</taxon>
        <taxon>Sordariomycetes</taxon>
        <taxon>Sordariomycetidae</taxon>
        <taxon>Coniochaetales</taxon>
        <taxon>Coniochaetaceae</taxon>
        <taxon>Coniochaeta</taxon>
    </lineage>
</organism>
<dbReference type="Proteomes" id="UP001174691">
    <property type="component" value="Unassembled WGS sequence"/>
</dbReference>
<evidence type="ECO:0000256" key="1">
    <source>
        <dbReference type="SAM" id="Phobius"/>
    </source>
</evidence>
<accession>A0AA38S9K2</accession>
<feature type="transmembrane region" description="Helical" evidence="1">
    <location>
        <begin position="251"/>
        <end position="274"/>
    </location>
</feature>
<evidence type="ECO:0000313" key="2">
    <source>
        <dbReference type="EMBL" id="KAJ9160705.1"/>
    </source>
</evidence>
<keyword evidence="3" id="KW-1185">Reference proteome</keyword>
<dbReference type="AlphaFoldDB" id="A0AA38S9K2"/>
<feature type="transmembrane region" description="Helical" evidence="1">
    <location>
        <begin position="116"/>
        <end position="137"/>
    </location>
</feature>
<proteinExistence type="predicted"/>
<reference evidence="2" key="1">
    <citation type="submission" date="2022-07" db="EMBL/GenBank/DDBJ databases">
        <title>Fungi with potential for degradation of polypropylene.</title>
        <authorList>
            <person name="Gostincar C."/>
        </authorList>
    </citation>
    <scope>NUCLEOTIDE SEQUENCE</scope>
    <source>
        <strain evidence="2">EXF-13287</strain>
    </source>
</reference>
<comment type="caution">
    <text evidence="2">The sequence shown here is derived from an EMBL/GenBank/DDBJ whole genome shotgun (WGS) entry which is preliminary data.</text>
</comment>
<name>A0AA38S9K2_9PEZI</name>
<protein>
    <submittedName>
        <fullName evidence="2">Uncharacterized protein</fullName>
    </submittedName>
</protein>
<feature type="transmembrane region" description="Helical" evidence="1">
    <location>
        <begin position="280"/>
        <end position="299"/>
    </location>
</feature>
<dbReference type="EMBL" id="JANBVN010000032">
    <property type="protein sequence ID" value="KAJ9160705.1"/>
    <property type="molecule type" value="Genomic_DNA"/>
</dbReference>
<keyword evidence="1" id="KW-0812">Transmembrane</keyword>
<sequence length="429" mass="49091">MYPWHSILTSWANSTGLHVDALGLVTILGSEEVNNSVGRLVSGSWVEYLPLLGAFMLASDRFTEKRPGFTLYNFSAGMQTTELAGWFSRWLKAQDFSQVRDIVTWKVEQCPRRRKWAMLAARFAAGVMVNGMLIALTVLSGDWWGFANALAMVFSVLVRVILVSQRQKGIDETITKAREEAVEDYRKRMGAYHEGRRLGKPRPGHEVPLHPDERIAKVIVVMDDSKVVTIKAPDYLIGKIFTKNPRIPNPWLYRFFQAVGWLGFGSHIITLGMAGLHTQIYTAALLIIATILYVYKIGADDWRLRKRSRDTSTAPHCWVSNRLVASCSQYDDNYADWSTLADALVMTWKTPDDSIDIDEEKGLPASEKLKKTVRSERRQDLYAWLRPSSLELKLMEDWYLVPHRNSEWMKDFEAKIREHERRFAVAGDE</sequence>
<evidence type="ECO:0000313" key="3">
    <source>
        <dbReference type="Proteomes" id="UP001174691"/>
    </source>
</evidence>
<keyword evidence="1" id="KW-0472">Membrane</keyword>
<feature type="transmembrane region" description="Helical" evidence="1">
    <location>
        <begin position="143"/>
        <end position="162"/>
    </location>
</feature>
<keyword evidence="1" id="KW-1133">Transmembrane helix</keyword>